<feature type="signal peptide" evidence="2">
    <location>
        <begin position="1"/>
        <end position="20"/>
    </location>
</feature>
<feature type="compositionally biased region" description="Pro residues" evidence="1">
    <location>
        <begin position="470"/>
        <end position="490"/>
    </location>
</feature>
<feature type="region of interest" description="Disordered" evidence="1">
    <location>
        <begin position="422"/>
        <end position="496"/>
    </location>
</feature>
<dbReference type="OrthoDB" id="977752at2"/>
<dbReference type="SUPFAM" id="SSF54106">
    <property type="entry name" value="LysM domain"/>
    <property type="match status" value="3"/>
</dbReference>
<dbReference type="InterPro" id="IPR023346">
    <property type="entry name" value="Lysozyme-like_dom_sf"/>
</dbReference>
<dbReference type="InterPro" id="IPR036779">
    <property type="entry name" value="LysM_dom_sf"/>
</dbReference>
<dbReference type="Gene3D" id="1.10.530.10">
    <property type="match status" value="1"/>
</dbReference>
<dbReference type="EMBL" id="CP029145">
    <property type="protein sequence ID" value="AWM33352.1"/>
    <property type="molecule type" value="Genomic_DNA"/>
</dbReference>
<dbReference type="CDD" id="cd00118">
    <property type="entry name" value="LysM"/>
    <property type="match status" value="2"/>
</dbReference>
<evidence type="ECO:0000313" key="5">
    <source>
        <dbReference type="Proteomes" id="UP000245999"/>
    </source>
</evidence>
<feature type="compositionally biased region" description="Low complexity" evidence="1">
    <location>
        <begin position="430"/>
        <end position="447"/>
    </location>
</feature>
<dbReference type="GO" id="GO:0008932">
    <property type="term" value="F:lytic endotransglycosylase activity"/>
    <property type="evidence" value="ECO:0007669"/>
    <property type="project" value="TreeGrafter"/>
</dbReference>
<dbReference type="KEGG" id="hnv:DDQ68_11495"/>
<dbReference type="Pfam" id="PF01464">
    <property type="entry name" value="SLT"/>
    <property type="match status" value="1"/>
</dbReference>
<evidence type="ECO:0000256" key="1">
    <source>
        <dbReference type="SAM" id="MobiDB-lite"/>
    </source>
</evidence>
<feature type="domain" description="LysM" evidence="3">
    <location>
        <begin position="580"/>
        <end position="624"/>
    </location>
</feature>
<proteinExistence type="predicted"/>
<evidence type="ECO:0000256" key="2">
    <source>
        <dbReference type="SAM" id="SignalP"/>
    </source>
</evidence>
<evidence type="ECO:0000313" key="4">
    <source>
        <dbReference type="EMBL" id="AWM33352.1"/>
    </source>
</evidence>
<dbReference type="SMART" id="SM00257">
    <property type="entry name" value="LysM"/>
    <property type="match status" value="3"/>
</dbReference>
<dbReference type="AlphaFoldDB" id="A0A2Z3GMK9"/>
<keyword evidence="5" id="KW-1185">Reference proteome</keyword>
<name>A0A2Z3GMK9_9BACT</name>
<sequence>MNTRFLLLGLLALAGAPAAAQRPGGARPAVPAEMDALGLHLVLTAEAQRLVQLRADALRRHQPSFQARVDLADAAFPLIDQTLQQAGVPRDFRYLALQESALQADAQSAHGAVGYWQLKRETATGLGLRVDGAVDERKHLAASTRGAARYLSQSNAALRNWLDALLSYYTGLGGVKPYTLPTDAGATEMAITADTSPYVLMFLAQKVAYEPACGLNPHPARLRELPAVPGQGLAQQAQALGVPPAALTAQNRWLLATAVPTDGRAYTLVVPVATDAQAAAVRARQGLGASPDLPARPVADARHPAEVRVNGLRALIALPGETTADLAQRGGQHLPRFLRDNDLRPFDAAVPGRPYYLEGKRDDAEVEYYVAQPNETLADVAQKFGVRRHALSNKNRLAPFEALRPGRVLWLQHTRPRHVAIEYRTPPETRAPSPAVGGAAPRPAVPAAAPPTADPASDDDSADARAGWPAPLPTRPRRPAPLPTAGPSPTPAVVYQPAPPKPIPIPAPIPEVAKEEPTPPPAPAVPVRRPVLPPVAETVPVVVRAPTRPGAILAPAPVRAVAPKPAPAAPVATAAPAVPSHYQVQPHEGVYAIARRYNLRPADLLAWNQLPPNAGLTVGQTLRLTPPPAARAPSTVSIIYQPRATAAPVAGAPSALPATTPAVWHAVLAGETLYSLAKRYALSVNDLQAWNHKPDASVRLGEVLRMNAPPTR</sequence>
<feature type="domain" description="LysM" evidence="3">
    <location>
        <begin position="663"/>
        <end position="706"/>
    </location>
</feature>
<dbReference type="Pfam" id="PF01476">
    <property type="entry name" value="LysM"/>
    <property type="match status" value="3"/>
</dbReference>
<dbReference type="InterPro" id="IPR008258">
    <property type="entry name" value="Transglycosylase_SLT_dom_1"/>
</dbReference>
<keyword evidence="2" id="KW-0732">Signal</keyword>
<gene>
    <name evidence="4" type="ORF">DDQ68_11495</name>
</gene>
<dbReference type="Gene3D" id="3.10.350.10">
    <property type="entry name" value="LysM domain"/>
    <property type="match status" value="3"/>
</dbReference>
<evidence type="ECO:0000259" key="3">
    <source>
        <dbReference type="PROSITE" id="PS51782"/>
    </source>
</evidence>
<dbReference type="PANTHER" id="PTHR33734:SF22">
    <property type="entry name" value="MEMBRANE-BOUND LYTIC MUREIN TRANSGLYCOSYLASE D"/>
    <property type="match status" value="1"/>
</dbReference>
<dbReference type="SUPFAM" id="SSF53955">
    <property type="entry name" value="Lysozyme-like"/>
    <property type="match status" value="1"/>
</dbReference>
<accession>A0A2Z3GMK9</accession>
<feature type="domain" description="LysM" evidence="3">
    <location>
        <begin position="367"/>
        <end position="411"/>
    </location>
</feature>
<dbReference type="Proteomes" id="UP000245999">
    <property type="component" value="Chromosome"/>
</dbReference>
<reference evidence="5" key="1">
    <citation type="submission" date="2018-04" db="EMBL/GenBank/DDBJ databases">
        <title>Complete genome of Antarctic heterotrophic bacterium Hymenobacter nivis.</title>
        <authorList>
            <person name="Terashima M."/>
        </authorList>
    </citation>
    <scope>NUCLEOTIDE SEQUENCE [LARGE SCALE GENOMIC DNA]</scope>
    <source>
        <strain evidence="5">NBRC 111535</strain>
    </source>
</reference>
<dbReference type="PROSITE" id="PS51782">
    <property type="entry name" value="LYSM"/>
    <property type="match status" value="3"/>
</dbReference>
<organism evidence="4 5">
    <name type="scientific">Hymenobacter nivis</name>
    <dbReference type="NCBI Taxonomy" id="1850093"/>
    <lineage>
        <taxon>Bacteria</taxon>
        <taxon>Pseudomonadati</taxon>
        <taxon>Bacteroidota</taxon>
        <taxon>Cytophagia</taxon>
        <taxon>Cytophagales</taxon>
        <taxon>Hymenobacteraceae</taxon>
        <taxon>Hymenobacter</taxon>
    </lineage>
</organism>
<dbReference type="PANTHER" id="PTHR33734">
    <property type="entry name" value="LYSM DOMAIN-CONTAINING GPI-ANCHORED PROTEIN 2"/>
    <property type="match status" value="1"/>
</dbReference>
<dbReference type="InterPro" id="IPR018392">
    <property type="entry name" value="LysM"/>
</dbReference>
<feature type="chain" id="PRO_5016395217" description="LysM domain-containing protein" evidence="2">
    <location>
        <begin position="21"/>
        <end position="712"/>
    </location>
</feature>
<protein>
    <recommendedName>
        <fullName evidence="3">LysM domain-containing protein</fullName>
    </recommendedName>
</protein>
<dbReference type="RefSeq" id="WP_109656434.1">
    <property type="nucleotide sequence ID" value="NZ_CP029145.1"/>
</dbReference>
<dbReference type="CDD" id="cd16894">
    <property type="entry name" value="MltD-like"/>
    <property type="match status" value="1"/>
</dbReference>